<dbReference type="AlphaFoldDB" id="A0A840EM68"/>
<name>A0A840EM68_9FLAO</name>
<dbReference type="InterPro" id="IPR046111">
    <property type="entry name" value="DUF6048"/>
</dbReference>
<sequence length="234" mass="27211">MKILLTCIFIISSYFGFSQYTQDSIQLKDKYGFRIGADLSKPIRSFIDKDYTGFEIIGDYRVLKNYYLAAELGIEERYKEDPYLTYNTKGSYLKIGGNYNTYENWLDMQNELFVGFRYAFSNFSQELKQYTVYVTDPYFPADVRDIDKEFDGLNASWIELQLGIKTEILNNLFLSVHVELKHLVSEKTPDNYANLHIPGFNKVYSSSKFGAGWGYGISYLIPVTKKTRKPTEIK</sequence>
<proteinExistence type="predicted"/>
<keyword evidence="2" id="KW-1185">Reference proteome</keyword>
<organism evidence="1 2">
    <name type="scientific">Mesonia hippocampi</name>
    <dbReference type="NCBI Taxonomy" id="1628250"/>
    <lineage>
        <taxon>Bacteria</taxon>
        <taxon>Pseudomonadati</taxon>
        <taxon>Bacteroidota</taxon>
        <taxon>Flavobacteriia</taxon>
        <taxon>Flavobacteriales</taxon>
        <taxon>Flavobacteriaceae</taxon>
        <taxon>Mesonia</taxon>
    </lineage>
</organism>
<evidence type="ECO:0000313" key="1">
    <source>
        <dbReference type="EMBL" id="MBB4119208.1"/>
    </source>
</evidence>
<dbReference type="Pfam" id="PF19515">
    <property type="entry name" value="DUF6048"/>
    <property type="match status" value="1"/>
</dbReference>
<dbReference type="Proteomes" id="UP000553034">
    <property type="component" value="Unassembled WGS sequence"/>
</dbReference>
<evidence type="ECO:0008006" key="3">
    <source>
        <dbReference type="Google" id="ProtNLM"/>
    </source>
</evidence>
<dbReference type="EMBL" id="JACIFO010000005">
    <property type="protein sequence ID" value="MBB4119208.1"/>
    <property type="molecule type" value="Genomic_DNA"/>
</dbReference>
<dbReference type="RefSeq" id="WP_183477563.1">
    <property type="nucleotide sequence ID" value="NZ_JACIFO010000005.1"/>
</dbReference>
<gene>
    <name evidence="1" type="ORF">GGR32_001504</name>
</gene>
<comment type="caution">
    <text evidence="1">The sequence shown here is derived from an EMBL/GenBank/DDBJ whole genome shotgun (WGS) entry which is preliminary data.</text>
</comment>
<reference evidence="1 2" key="1">
    <citation type="submission" date="2020-08" db="EMBL/GenBank/DDBJ databases">
        <title>Genomic Encyclopedia of Type Strains, Phase IV (KMG-IV): sequencing the most valuable type-strain genomes for metagenomic binning, comparative biology and taxonomic classification.</title>
        <authorList>
            <person name="Goeker M."/>
        </authorList>
    </citation>
    <scope>NUCLEOTIDE SEQUENCE [LARGE SCALE GENOMIC DNA]</scope>
    <source>
        <strain evidence="1 2">DSM 29568</strain>
    </source>
</reference>
<accession>A0A840EM68</accession>
<evidence type="ECO:0000313" key="2">
    <source>
        <dbReference type="Proteomes" id="UP000553034"/>
    </source>
</evidence>
<protein>
    <recommendedName>
        <fullName evidence="3">Outer membrane protein beta-barrel domain-containing protein</fullName>
    </recommendedName>
</protein>